<comment type="caution">
    <text evidence="5">Lacks conserved residue(s) required for the propagation of feature annotation.</text>
</comment>
<dbReference type="Gene3D" id="3.30.70.80">
    <property type="entry name" value="Peptidase S8 propeptide/proteinase inhibitor I9"/>
    <property type="match status" value="1"/>
</dbReference>
<evidence type="ECO:0000256" key="4">
    <source>
        <dbReference type="ARBA" id="ARBA00022825"/>
    </source>
</evidence>
<feature type="chain" id="PRO_5040326880" evidence="6">
    <location>
        <begin position="21"/>
        <end position="256"/>
    </location>
</feature>
<evidence type="ECO:0000256" key="3">
    <source>
        <dbReference type="ARBA" id="ARBA00022801"/>
    </source>
</evidence>
<organism evidence="9 10">
    <name type="scientific">Actinomortierella ambigua</name>
    <dbReference type="NCBI Taxonomy" id="1343610"/>
    <lineage>
        <taxon>Eukaryota</taxon>
        <taxon>Fungi</taxon>
        <taxon>Fungi incertae sedis</taxon>
        <taxon>Mucoromycota</taxon>
        <taxon>Mortierellomycotina</taxon>
        <taxon>Mortierellomycetes</taxon>
        <taxon>Mortierellales</taxon>
        <taxon>Mortierellaceae</taxon>
        <taxon>Actinomortierella</taxon>
    </lineage>
</organism>
<dbReference type="Pfam" id="PF05922">
    <property type="entry name" value="Inhibitor_I9"/>
    <property type="match status" value="1"/>
</dbReference>
<dbReference type="Proteomes" id="UP000807716">
    <property type="component" value="Unassembled WGS sequence"/>
</dbReference>
<feature type="signal peptide" evidence="6">
    <location>
        <begin position="1"/>
        <end position="20"/>
    </location>
</feature>
<keyword evidence="6" id="KW-0732">Signal</keyword>
<dbReference type="PROSITE" id="PS00137">
    <property type="entry name" value="SUBTILASE_HIS"/>
    <property type="match status" value="1"/>
</dbReference>
<dbReference type="PRINTS" id="PR00723">
    <property type="entry name" value="SUBTILISIN"/>
</dbReference>
<reference evidence="9" key="1">
    <citation type="journal article" date="2020" name="Fungal Divers.">
        <title>Resolving the Mortierellaceae phylogeny through synthesis of multi-gene phylogenetics and phylogenomics.</title>
        <authorList>
            <person name="Vandepol N."/>
            <person name="Liber J."/>
            <person name="Desiro A."/>
            <person name="Na H."/>
            <person name="Kennedy M."/>
            <person name="Barry K."/>
            <person name="Grigoriev I.V."/>
            <person name="Miller A.N."/>
            <person name="O'Donnell K."/>
            <person name="Stajich J.E."/>
            <person name="Bonito G."/>
        </authorList>
    </citation>
    <scope>NUCLEOTIDE SEQUENCE</scope>
    <source>
        <strain evidence="9">BC1065</strain>
    </source>
</reference>
<sequence length="256" mass="28046">MKFLSLLVVACMAISSTVDAAGVLIKNKEGNAIPGKYIVMLKRDFAGANTFENRINNTIEHRINEISRRSLDDNILSTGRRRKTPKITHRFEALHGLTVEDADDHIHELVDLDDVEYIEQDAVYQIMATQANPPTYGLPRITQRNRLGDSRPGYKYPNQAGAGITAYIIDSGININHVDFGGRARLGANFIRGSPNFDDNGHGTHVAGTVGGTLYGVAKKVDLVSVKVLNREGRGMGSGFIAGMDWVVRDARGKRA</sequence>
<evidence type="ECO:0000313" key="9">
    <source>
        <dbReference type="EMBL" id="KAG0249163.1"/>
    </source>
</evidence>
<name>A0A9P6PP61_9FUNG</name>
<dbReference type="InterPro" id="IPR036852">
    <property type="entry name" value="Peptidase_S8/S53_dom_sf"/>
</dbReference>
<evidence type="ECO:0000259" key="7">
    <source>
        <dbReference type="Pfam" id="PF00082"/>
    </source>
</evidence>
<keyword evidence="10" id="KW-1185">Reference proteome</keyword>
<evidence type="ECO:0000256" key="5">
    <source>
        <dbReference type="PROSITE-ProRule" id="PRU01240"/>
    </source>
</evidence>
<dbReference type="GO" id="GO:0006508">
    <property type="term" value="P:proteolysis"/>
    <property type="evidence" value="ECO:0007669"/>
    <property type="project" value="UniProtKB-KW"/>
</dbReference>
<dbReference type="InterPro" id="IPR010259">
    <property type="entry name" value="S8pro/Inhibitor_I9"/>
</dbReference>
<evidence type="ECO:0000256" key="2">
    <source>
        <dbReference type="ARBA" id="ARBA00022670"/>
    </source>
</evidence>
<evidence type="ECO:0000259" key="8">
    <source>
        <dbReference type="Pfam" id="PF05922"/>
    </source>
</evidence>
<dbReference type="GO" id="GO:0004252">
    <property type="term" value="F:serine-type endopeptidase activity"/>
    <property type="evidence" value="ECO:0007669"/>
    <property type="project" value="InterPro"/>
</dbReference>
<feature type="domain" description="Peptidase S8/S53" evidence="7">
    <location>
        <begin position="162"/>
        <end position="249"/>
    </location>
</feature>
<feature type="non-terminal residue" evidence="9">
    <location>
        <position position="256"/>
    </location>
</feature>
<comment type="caution">
    <text evidence="9">The sequence shown here is derived from an EMBL/GenBank/DDBJ whole genome shotgun (WGS) entry which is preliminary data.</text>
</comment>
<keyword evidence="3" id="KW-0378">Hydrolase</keyword>
<dbReference type="InterPro" id="IPR023827">
    <property type="entry name" value="Peptidase_S8_Asp-AS"/>
</dbReference>
<keyword evidence="4" id="KW-0720">Serine protease</keyword>
<dbReference type="InterPro" id="IPR022398">
    <property type="entry name" value="Peptidase_S8_His-AS"/>
</dbReference>
<evidence type="ECO:0000256" key="1">
    <source>
        <dbReference type="ARBA" id="ARBA00011073"/>
    </source>
</evidence>
<accession>A0A9P6PP61</accession>
<proteinExistence type="inferred from homology"/>
<dbReference type="Gene3D" id="3.40.50.200">
    <property type="entry name" value="Peptidase S8/S53 domain"/>
    <property type="match status" value="1"/>
</dbReference>
<dbReference type="InterPro" id="IPR015500">
    <property type="entry name" value="Peptidase_S8_subtilisin-rel"/>
</dbReference>
<dbReference type="SUPFAM" id="SSF52743">
    <property type="entry name" value="Subtilisin-like"/>
    <property type="match status" value="1"/>
</dbReference>
<dbReference type="OrthoDB" id="206201at2759"/>
<protein>
    <submittedName>
        <fullName evidence="9">Uncharacterized protein</fullName>
    </submittedName>
</protein>
<dbReference type="PROSITE" id="PS51892">
    <property type="entry name" value="SUBTILASE"/>
    <property type="match status" value="1"/>
</dbReference>
<gene>
    <name evidence="9" type="ORF">DFQ27_000326</name>
</gene>
<evidence type="ECO:0000313" key="10">
    <source>
        <dbReference type="Proteomes" id="UP000807716"/>
    </source>
</evidence>
<dbReference type="EMBL" id="JAAAJB010001060">
    <property type="protein sequence ID" value="KAG0249163.1"/>
    <property type="molecule type" value="Genomic_DNA"/>
</dbReference>
<dbReference type="AlphaFoldDB" id="A0A9P6PP61"/>
<dbReference type="InterPro" id="IPR000209">
    <property type="entry name" value="Peptidase_S8/S53_dom"/>
</dbReference>
<dbReference type="PROSITE" id="PS00136">
    <property type="entry name" value="SUBTILASE_ASP"/>
    <property type="match status" value="1"/>
</dbReference>
<dbReference type="InterPro" id="IPR050131">
    <property type="entry name" value="Peptidase_S8_subtilisin-like"/>
</dbReference>
<keyword evidence="2" id="KW-0645">Protease</keyword>
<dbReference type="GO" id="GO:0005615">
    <property type="term" value="C:extracellular space"/>
    <property type="evidence" value="ECO:0007669"/>
    <property type="project" value="TreeGrafter"/>
</dbReference>
<feature type="domain" description="Inhibitor I9" evidence="8">
    <location>
        <begin position="36"/>
        <end position="127"/>
    </location>
</feature>
<dbReference type="InterPro" id="IPR037045">
    <property type="entry name" value="S8pro/Inhibitor_I9_sf"/>
</dbReference>
<dbReference type="PANTHER" id="PTHR43806:SF11">
    <property type="entry name" value="CEREVISIN-RELATED"/>
    <property type="match status" value="1"/>
</dbReference>
<dbReference type="Pfam" id="PF00082">
    <property type="entry name" value="Peptidase_S8"/>
    <property type="match status" value="1"/>
</dbReference>
<dbReference type="PANTHER" id="PTHR43806">
    <property type="entry name" value="PEPTIDASE S8"/>
    <property type="match status" value="1"/>
</dbReference>
<evidence type="ECO:0000256" key="6">
    <source>
        <dbReference type="SAM" id="SignalP"/>
    </source>
</evidence>
<comment type="similarity">
    <text evidence="1 5">Belongs to the peptidase S8 family.</text>
</comment>